<reference evidence="2 3" key="1">
    <citation type="submission" date="2019-04" db="EMBL/GenBank/DDBJ databases">
        <title>Draft genome of the big-headed turtle Platysternon megacephalum.</title>
        <authorList>
            <person name="Gong S."/>
        </authorList>
    </citation>
    <scope>NUCLEOTIDE SEQUENCE [LARGE SCALE GENOMIC DNA]</scope>
    <source>
        <strain evidence="2">DO16091913</strain>
        <tissue evidence="2">Muscle</tissue>
    </source>
</reference>
<organism evidence="2 3">
    <name type="scientific">Platysternon megacephalum</name>
    <name type="common">big-headed turtle</name>
    <dbReference type="NCBI Taxonomy" id="55544"/>
    <lineage>
        <taxon>Eukaryota</taxon>
        <taxon>Metazoa</taxon>
        <taxon>Chordata</taxon>
        <taxon>Craniata</taxon>
        <taxon>Vertebrata</taxon>
        <taxon>Euteleostomi</taxon>
        <taxon>Archelosauria</taxon>
        <taxon>Testudinata</taxon>
        <taxon>Testudines</taxon>
        <taxon>Cryptodira</taxon>
        <taxon>Durocryptodira</taxon>
        <taxon>Testudinoidea</taxon>
        <taxon>Platysternidae</taxon>
        <taxon>Platysternon</taxon>
    </lineage>
</organism>
<dbReference type="AlphaFoldDB" id="A0A4D9DSE3"/>
<protein>
    <submittedName>
        <fullName evidence="2">Epithelial membrane protein 2</fullName>
    </submittedName>
</protein>
<comment type="caution">
    <text evidence="2">The sequence shown here is derived from an EMBL/GenBank/DDBJ whole genome shotgun (WGS) entry which is preliminary data.</text>
</comment>
<feature type="region of interest" description="Disordered" evidence="1">
    <location>
        <begin position="33"/>
        <end position="73"/>
    </location>
</feature>
<evidence type="ECO:0000313" key="3">
    <source>
        <dbReference type="Proteomes" id="UP000297703"/>
    </source>
</evidence>
<keyword evidence="3" id="KW-1185">Reference proteome</keyword>
<accession>A0A4D9DSE3</accession>
<evidence type="ECO:0000256" key="1">
    <source>
        <dbReference type="SAM" id="MobiDB-lite"/>
    </source>
</evidence>
<gene>
    <name evidence="2" type="ORF">DR999_PMT18574</name>
</gene>
<sequence length="107" mass="11508">MPWVLGPPPFPHLPGVFSEAWLGAPHPTHPVLAARDRAEGRHRSEQSWERAERAEEGGGFHALPPKGSELSPASSLTYAPLLCAGQREGRGTCRAGARRSPTHQGES</sequence>
<feature type="compositionally biased region" description="Basic and acidic residues" evidence="1">
    <location>
        <begin position="34"/>
        <end position="58"/>
    </location>
</feature>
<reference evidence="2 3" key="2">
    <citation type="submission" date="2019-04" db="EMBL/GenBank/DDBJ databases">
        <title>The genome sequence of big-headed turtle.</title>
        <authorList>
            <person name="Gong S."/>
        </authorList>
    </citation>
    <scope>NUCLEOTIDE SEQUENCE [LARGE SCALE GENOMIC DNA]</scope>
    <source>
        <strain evidence="2">DO16091913</strain>
        <tissue evidence="2">Muscle</tissue>
    </source>
</reference>
<evidence type="ECO:0000313" key="2">
    <source>
        <dbReference type="EMBL" id="TFJ99387.1"/>
    </source>
</evidence>
<feature type="region of interest" description="Disordered" evidence="1">
    <location>
        <begin position="87"/>
        <end position="107"/>
    </location>
</feature>
<dbReference type="EMBL" id="QXTE01000332">
    <property type="protein sequence ID" value="TFJ99387.1"/>
    <property type="molecule type" value="Genomic_DNA"/>
</dbReference>
<dbReference type="Proteomes" id="UP000297703">
    <property type="component" value="Unassembled WGS sequence"/>
</dbReference>
<name>A0A4D9DSE3_9SAUR</name>
<proteinExistence type="predicted"/>